<evidence type="ECO:0000313" key="1">
    <source>
        <dbReference type="EMBL" id="KKM63554.1"/>
    </source>
</evidence>
<comment type="caution">
    <text evidence="1">The sequence shown here is derived from an EMBL/GenBank/DDBJ whole genome shotgun (WGS) entry which is preliminary data.</text>
</comment>
<organism evidence="1">
    <name type="scientific">marine sediment metagenome</name>
    <dbReference type="NCBI Taxonomy" id="412755"/>
    <lineage>
        <taxon>unclassified sequences</taxon>
        <taxon>metagenomes</taxon>
        <taxon>ecological metagenomes</taxon>
    </lineage>
</organism>
<evidence type="ECO:0008006" key="2">
    <source>
        <dbReference type="Google" id="ProtNLM"/>
    </source>
</evidence>
<sequence length="293" mass="33938">MKVLFTARGGSTGTWRMRGVEMASAKPDWRVIANANKHDLKGMDAVVLIKRLPPHTLNEIRKWGGPFFYDALDFWRQPIDDVYVSSVQDIQKRFKDRLRQCSPHIVLCTNKIMAKDIASMGYKTKVHYHHYDPRLVPYENAVPNSILYWGRKQYLGEWYDIMSERCKKLNKTFLCHSGKESIIGNSALCTEAMFAVRGGDYGTWLARRWKSGIKGITAERLGVPFIAMREQSYMEQSTKNLFAFEDEDELEGAIIRAFEEKDKSYIRNPSTKYSLENCANQLEKTIEEAMFYV</sequence>
<name>A0A0F9J1N0_9ZZZZ</name>
<protein>
    <recommendedName>
        <fullName evidence="2">Glycosyltransferase family 1 protein</fullName>
    </recommendedName>
</protein>
<gene>
    <name evidence="1" type="ORF">LCGC14_1510320</name>
</gene>
<proteinExistence type="predicted"/>
<dbReference type="EMBL" id="LAZR01011075">
    <property type="protein sequence ID" value="KKM63554.1"/>
    <property type="molecule type" value="Genomic_DNA"/>
</dbReference>
<accession>A0A0F9J1N0</accession>
<dbReference type="AlphaFoldDB" id="A0A0F9J1N0"/>
<reference evidence="1" key="1">
    <citation type="journal article" date="2015" name="Nature">
        <title>Complex archaea that bridge the gap between prokaryotes and eukaryotes.</title>
        <authorList>
            <person name="Spang A."/>
            <person name="Saw J.H."/>
            <person name="Jorgensen S.L."/>
            <person name="Zaremba-Niedzwiedzka K."/>
            <person name="Martijn J."/>
            <person name="Lind A.E."/>
            <person name="van Eijk R."/>
            <person name="Schleper C."/>
            <person name="Guy L."/>
            <person name="Ettema T.J."/>
        </authorList>
    </citation>
    <scope>NUCLEOTIDE SEQUENCE</scope>
</reference>